<keyword evidence="2" id="KW-0808">Transferase</keyword>
<sequence length="331" mass="35956">MFPTKADPVRGVVVKKEVAALREAGLDVGVIRKQPGWRGYLRQARAVLAHSRCADVVHAHYGTSGFVAALCCGRTPLVVTMHGSDIALGPRPRWSKYWIQYLLSVAGAARARRIIVQDDTMVYQLPRPQRGRVVVLGQAVGLPVIPPQPVERQGVLFLSSRHRVVKRFPLAEAAVGLIAGVRALDSLDRHEVSAIPDAMEVARVGLLTSEREGMPVAVKEALAAGLRVVAVDLPGLRSIADDVPEAITLTKHDPSAIAAGVASALQADPLTETERTRLHDVLRARGWVEPDRTYTLMDIYRRVVGDAEASPTTFHQGPDVLQSHHPEDEQA</sequence>
<keyword evidence="1" id="KW-0328">Glycosyltransferase</keyword>
<dbReference type="Pfam" id="PF13692">
    <property type="entry name" value="Glyco_trans_1_4"/>
    <property type="match status" value="1"/>
</dbReference>
<dbReference type="InterPro" id="IPR028098">
    <property type="entry name" value="Glyco_trans_4-like_N"/>
</dbReference>
<proteinExistence type="predicted"/>
<evidence type="ECO:0000313" key="6">
    <source>
        <dbReference type="Proteomes" id="UP001157126"/>
    </source>
</evidence>
<dbReference type="Proteomes" id="UP001157126">
    <property type="component" value="Unassembled WGS sequence"/>
</dbReference>
<dbReference type="Gene3D" id="3.40.50.2000">
    <property type="entry name" value="Glycogen Phosphorylase B"/>
    <property type="match status" value="2"/>
</dbReference>
<dbReference type="Pfam" id="PF13579">
    <property type="entry name" value="Glyco_trans_4_4"/>
    <property type="match status" value="1"/>
</dbReference>
<accession>A0ABQ6ITS0</accession>
<evidence type="ECO:0000313" key="5">
    <source>
        <dbReference type="EMBL" id="GMA40693.1"/>
    </source>
</evidence>
<dbReference type="SUPFAM" id="SSF53756">
    <property type="entry name" value="UDP-Glycosyltransferase/glycogen phosphorylase"/>
    <property type="match status" value="1"/>
</dbReference>
<evidence type="ECO:0000256" key="3">
    <source>
        <dbReference type="SAM" id="MobiDB-lite"/>
    </source>
</evidence>
<organism evidence="5 6">
    <name type="scientific">Mobilicoccus caccae</name>
    <dbReference type="NCBI Taxonomy" id="1859295"/>
    <lineage>
        <taxon>Bacteria</taxon>
        <taxon>Bacillati</taxon>
        <taxon>Actinomycetota</taxon>
        <taxon>Actinomycetes</taxon>
        <taxon>Micrococcales</taxon>
        <taxon>Dermatophilaceae</taxon>
        <taxon>Mobilicoccus</taxon>
    </lineage>
</organism>
<feature type="compositionally biased region" description="Basic and acidic residues" evidence="3">
    <location>
        <begin position="322"/>
        <end position="331"/>
    </location>
</feature>
<feature type="domain" description="Glycosyltransferase subfamily 4-like N-terminal" evidence="4">
    <location>
        <begin position="26"/>
        <end position="134"/>
    </location>
</feature>
<feature type="region of interest" description="Disordered" evidence="3">
    <location>
        <begin position="311"/>
        <end position="331"/>
    </location>
</feature>
<dbReference type="EMBL" id="BSUO01000001">
    <property type="protein sequence ID" value="GMA40693.1"/>
    <property type="molecule type" value="Genomic_DNA"/>
</dbReference>
<reference evidence="6" key="1">
    <citation type="journal article" date="2019" name="Int. J. Syst. Evol. Microbiol.">
        <title>The Global Catalogue of Microorganisms (GCM) 10K type strain sequencing project: providing services to taxonomists for standard genome sequencing and annotation.</title>
        <authorList>
            <consortium name="The Broad Institute Genomics Platform"/>
            <consortium name="The Broad Institute Genome Sequencing Center for Infectious Disease"/>
            <person name="Wu L."/>
            <person name="Ma J."/>
        </authorList>
    </citation>
    <scope>NUCLEOTIDE SEQUENCE [LARGE SCALE GENOMIC DNA]</scope>
    <source>
        <strain evidence="6">NBRC 113072</strain>
    </source>
</reference>
<protein>
    <recommendedName>
        <fullName evidence="4">Glycosyltransferase subfamily 4-like N-terminal domain-containing protein</fullName>
    </recommendedName>
</protein>
<keyword evidence="6" id="KW-1185">Reference proteome</keyword>
<gene>
    <name evidence="5" type="ORF">GCM10025883_27380</name>
</gene>
<evidence type="ECO:0000259" key="4">
    <source>
        <dbReference type="Pfam" id="PF13579"/>
    </source>
</evidence>
<dbReference type="RefSeq" id="WP_284304348.1">
    <property type="nucleotide sequence ID" value="NZ_BSUO01000001.1"/>
</dbReference>
<evidence type="ECO:0000256" key="2">
    <source>
        <dbReference type="ARBA" id="ARBA00022679"/>
    </source>
</evidence>
<name>A0ABQ6ITS0_9MICO</name>
<comment type="caution">
    <text evidence="5">The sequence shown here is derived from an EMBL/GenBank/DDBJ whole genome shotgun (WGS) entry which is preliminary data.</text>
</comment>
<evidence type="ECO:0000256" key="1">
    <source>
        <dbReference type="ARBA" id="ARBA00022676"/>
    </source>
</evidence>